<proteinExistence type="predicted"/>
<dbReference type="InterPro" id="IPR000182">
    <property type="entry name" value="GNAT_dom"/>
</dbReference>
<evidence type="ECO:0000313" key="4">
    <source>
        <dbReference type="EMBL" id="GHE19104.1"/>
    </source>
</evidence>
<sequence>MVSATALPPYAVRLARPGEEDEICRVCRAGFTSSSTGLLPPDLVERQAQRYYDPARVRREITTAGADPAWQGYVVAITDDGRVLGAAGGGVLDRSRGQLYVIYLEAGLRGRGIGTALLDAVTEQQRQVGATEQWVSVTEGNSLGLPFYRARGFDVRDRVPYVDPDDLSVAGHSLRMGRAI</sequence>
<dbReference type="Proteomes" id="UP000597341">
    <property type="component" value="Unassembled WGS sequence"/>
</dbReference>
<protein>
    <recommendedName>
        <fullName evidence="3">N-acetyltransferase domain-containing protein</fullName>
    </recommendedName>
</protein>
<dbReference type="PROSITE" id="PS51186">
    <property type="entry name" value="GNAT"/>
    <property type="match status" value="1"/>
</dbReference>
<dbReference type="Pfam" id="PF00583">
    <property type="entry name" value="Acetyltransf_1"/>
    <property type="match status" value="1"/>
</dbReference>
<feature type="domain" description="N-acetyltransferase" evidence="3">
    <location>
        <begin position="10"/>
        <end position="180"/>
    </location>
</feature>
<dbReference type="Gene3D" id="3.40.630.30">
    <property type="match status" value="1"/>
</dbReference>
<evidence type="ECO:0000256" key="1">
    <source>
        <dbReference type="ARBA" id="ARBA00022679"/>
    </source>
</evidence>
<dbReference type="PANTHER" id="PTHR43877">
    <property type="entry name" value="AMINOALKYLPHOSPHONATE N-ACETYLTRANSFERASE-RELATED-RELATED"/>
    <property type="match status" value="1"/>
</dbReference>
<name>A0ABQ3HR48_9ACTN</name>
<dbReference type="EMBL" id="BNAD01000017">
    <property type="protein sequence ID" value="GHE19104.1"/>
    <property type="molecule type" value="Genomic_DNA"/>
</dbReference>
<organism evidence="4 5">
    <name type="scientific">Nocardioides flavus</name>
    <name type="common">ex Wang et al. 2016</name>
    <dbReference type="NCBI Taxonomy" id="2058780"/>
    <lineage>
        <taxon>Bacteria</taxon>
        <taxon>Bacillati</taxon>
        <taxon>Actinomycetota</taxon>
        <taxon>Actinomycetes</taxon>
        <taxon>Propionibacteriales</taxon>
        <taxon>Nocardioidaceae</taxon>
        <taxon>Nocardioides</taxon>
    </lineage>
</organism>
<accession>A0ABQ3HR48</accession>
<keyword evidence="1" id="KW-0808">Transferase</keyword>
<reference evidence="5" key="1">
    <citation type="journal article" date="2019" name="Int. J. Syst. Evol. Microbiol.">
        <title>The Global Catalogue of Microorganisms (GCM) 10K type strain sequencing project: providing services to taxonomists for standard genome sequencing and annotation.</title>
        <authorList>
            <consortium name="The Broad Institute Genomics Platform"/>
            <consortium name="The Broad Institute Genome Sequencing Center for Infectious Disease"/>
            <person name="Wu L."/>
            <person name="Ma J."/>
        </authorList>
    </citation>
    <scope>NUCLEOTIDE SEQUENCE [LARGE SCALE GENOMIC DNA]</scope>
    <source>
        <strain evidence="5">CGMCC 1.12791</strain>
    </source>
</reference>
<dbReference type="InterPro" id="IPR016181">
    <property type="entry name" value="Acyl_CoA_acyltransferase"/>
</dbReference>
<gene>
    <name evidence="4" type="ORF">GCM10011376_37140</name>
</gene>
<dbReference type="CDD" id="cd04301">
    <property type="entry name" value="NAT_SF"/>
    <property type="match status" value="1"/>
</dbReference>
<keyword evidence="5" id="KW-1185">Reference proteome</keyword>
<evidence type="ECO:0000259" key="3">
    <source>
        <dbReference type="PROSITE" id="PS51186"/>
    </source>
</evidence>
<evidence type="ECO:0000313" key="5">
    <source>
        <dbReference type="Proteomes" id="UP000597341"/>
    </source>
</evidence>
<dbReference type="SUPFAM" id="SSF55729">
    <property type="entry name" value="Acyl-CoA N-acyltransferases (Nat)"/>
    <property type="match status" value="1"/>
</dbReference>
<dbReference type="InterPro" id="IPR050832">
    <property type="entry name" value="Bact_Acetyltransf"/>
</dbReference>
<evidence type="ECO:0000256" key="2">
    <source>
        <dbReference type="ARBA" id="ARBA00023315"/>
    </source>
</evidence>
<comment type="caution">
    <text evidence="4">The sequence shown here is derived from an EMBL/GenBank/DDBJ whole genome shotgun (WGS) entry which is preliminary data.</text>
</comment>
<keyword evidence="2" id="KW-0012">Acyltransferase</keyword>
<dbReference type="PANTHER" id="PTHR43877:SF2">
    <property type="entry name" value="AMINOALKYLPHOSPHONATE N-ACETYLTRANSFERASE-RELATED"/>
    <property type="match status" value="1"/>
</dbReference>